<keyword evidence="2" id="KW-1185">Reference proteome</keyword>
<evidence type="ECO:0000313" key="2">
    <source>
        <dbReference type="Proteomes" id="UP000595437"/>
    </source>
</evidence>
<proteinExistence type="predicted"/>
<reference evidence="2" key="1">
    <citation type="submission" date="2021-01" db="EMBL/GenBank/DDBJ databases">
        <title>Caligus Genome Assembly.</title>
        <authorList>
            <person name="Gallardo-Escarate C."/>
        </authorList>
    </citation>
    <scope>NUCLEOTIDE SEQUENCE [LARGE SCALE GENOMIC DNA]</scope>
</reference>
<dbReference type="AlphaFoldDB" id="A0A7T8QUR9"/>
<organism evidence="1 2">
    <name type="scientific">Caligus rogercresseyi</name>
    <name type="common">Sea louse</name>
    <dbReference type="NCBI Taxonomy" id="217165"/>
    <lineage>
        <taxon>Eukaryota</taxon>
        <taxon>Metazoa</taxon>
        <taxon>Ecdysozoa</taxon>
        <taxon>Arthropoda</taxon>
        <taxon>Crustacea</taxon>
        <taxon>Multicrustacea</taxon>
        <taxon>Hexanauplia</taxon>
        <taxon>Copepoda</taxon>
        <taxon>Siphonostomatoida</taxon>
        <taxon>Caligidae</taxon>
        <taxon>Caligus</taxon>
    </lineage>
</organism>
<name>A0A7T8QUR9_CALRO</name>
<sequence>MDTHDFRSYFSIRIKFTKTVNEIHKDLIFTFTNSYPRLSTIKRWRKDFYKGSFALEVNRRGHKRPSPL</sequence>
<dbReference type="EMBL" id="CP045890">
    <property type="protein sequence ID" value="QQP55835.1"/>
    <property type="molecule type" value="Genomic_DNA"/>
</dbReference>
<accession>A0A7T8QUR9</accession>
<protein>
    <recommendedName>
        <fullName evidence="3">Mos1 transposase HTH domain-containing protein</fullName>
    </recommendedName>
</protein>
<dbReference type="OrthoDB" id="10017160at2759"/>
<dbReference type="Proteomes" id="UP000595437">
    <property type="component" value="Chromosome 1"/>
</dbReference>
<evidence type="ECO:0000313" key="1">
    <source>
        <dbReference type="EMBL" id="QQP55835.1"/>
    </source>
</evidence>
<gene>
    <name evidence="1" type="ORF">FKW44_000293</name>
</gene>
<evidence type="ECO:0008006" key="3">
    <source>
        <dbReference type="Google" id="ProtNLM"/>
    </source>
</evidence>